<dbReference type="RefSeq" id="WP_219796659.1">
    <property type="nucleotide sequence ID" value="NZ_CP080095.1"/>
</dbReference>
<evidence type="ECO:0000313" key="3">
    <source>
        <dbReference type="Proteomes" id="UP000826462"/>
    </source>
</evidence>
<dbReference type="Gene3D" id="3.30.310.170">
    <property type="entry name" value="Outer membrane protein assembly factor BamC"/>
    <property type="match status" value="1"/>
</dbReference>
<name>A0ABX8UKT9_9BURK</name>
<gene>
    <name evidence="2" type="primary">bamC</name>
    <name evidence="2" type="ORF">KZJ38_14560</name>
</gene>
<dbReference type="InterPro" id="IPR010653">
    <property type="entry name" value="NlpB/DapX"/>
</dbReference>
<sequence length="428" mass="46049">MTDLRLTKRFAALLMAGGLVAGCGTSSPTKIDYKSDQKSKEVSLAIPPNMIDETADQRSLPPQGGQTSLSALQQVQSTAPTDTPVVPSVSGMHIQRDGTESWLVVDSESPDQVWPQVRRFWQEQGFLLVVDDRKRNVMETDWNETHPAINDGLIRSTLTKALGNSYVTAERNKYRTRLEAAPNGGTYVFVSQKGLREQLTGANNDSSTWAVKPNDPALEAEYLKRLMASIAQAQARANPSGTTGGDIQNVALSPAGAQTAPNVAAGAGAGAGATGANSAAAATAAQNVALAAQTPTADERAVNGSAVNAGPSAQYSNDELMLGEPYDRAWLRVGLALDRSNFTVDDRDRTKGIYFVRYVDPKDMTSAEQGFWSQVFHGRKEKVAKQYRVNVRAITPNQTRVAIIDDKGSVDKSPQATQIMSLMIDQLH</sequence>
<protein>
    <submittedName>
        <fullName evidence="2">Outer membrane protein assembly factor BamC</fullName>
    </submittedName>
</protein>
<dbReference type="InterPro" id="IPR042268">
    <property type="entry name" value="BamC_C"/>
</dbReference>
<evidence type="ECO:0000313" key="2">
    <source>
        <dbReference type="EMBL" id="QYD67568.1"/>
    </source>
</evidence>
<keyword evidence="1" id="KW-0732">Signal</keyword>
<dbReference type="PROSITE" id="PS51257">
    <property type="entry name" value="PROKAR_LIPOPROTEIN"/>
    <property type="match status" value="1"/>
</dbReference>
<dbReference type="Proteomes" id="UP000826462">
    <property type="component" value="Chromosome 1"/>
</dbReference>
<evidence type="ECO:0000256" key="1">
    <source>
        <dbReference type="SAM" id="SignalP"/>
    </source>
</evidence>
<dbReference type="Pfam" id="PF06804">
    <property type="entry name" value="Lipoprotein_18"/>
    <property type="match status" value="2"/>
</dbReference>
<keyword evidence="3" id="KW-1185">Reference proteome</keyword>
<feature type="signal peptide" evidence="1">
    <location>
        <begin position="1"/>
        <end position="21"/>
    </location>
</feature>
<organism evidence="2 3">
    <name type="scientific">Paraburkholderia edwinii</name>
    <dbReference type="NCBI Taxonomy" id="2861782"/>
    <lineage>
        <taxon>Bacteria</taxon>
        <taxon>Pseudomonadati</taxon>
        <taxon>Pseudomonadota</taxon>
        <taxon>Betaproteobacteria</taxon>
        <taxon>Burkholderiales</taxon>
        <taxon>Burkholderiaceae</taxon>
        <taxon>Paraburkholderia</taxon>
    </lineage>
</organism>
<feature type="chain" id="PRO_5046838409" evidence="1">
    <location>
        <begin position="22"/>
        <end position="428"/>
    </location>
</feature>
<proteinExistence type="predicted"/>
<accession>A0ABX8UKT9</accession>
<dbReference type="EMBL" id="CP080095">
    <property type="protein sequence ID" value="QYD67568.1"/>
    <property type="molecule type" value="Genomic_DNA"/>
</dbReference>
<reference evidence="2 3" key="1">
    <citation type="submission" date="2021-07" db="EMBL/GenBank/DDBJ databases">
        <title>Paraburkholderia edwinii protects Aspergillus sp. from phenazines by acting as a toxin sponge.</title>
        <authorList>
            <person name="Dahlstrom K.M."/>
            <person name="Newman D.K."/>
        </authorList>
    </citation>
    <scope>NUCLEOTIDE SEQUENCE [LARGE SCALE GENOMIC DNA]</scope>
    <source>
        <strain evidence="2 3">Pe01</strain>
    </source>
</reference>